<dbReference type="PATRIC" id="fig|220754.4.peg.343"/>
<evidence type="ECO:0000256" key="1">
    <source>
        <dbReference type="SAM" id="Phobius"/>
    </source>
</evidence>
<keyword evidence="3" id="KW-1185">Reference proteome</keyword>
<dbReference type="EMBL" id="JXRR01000001">
    <property type="protein sequence ID" value="KIL53008.1"/>
    <property type="molecule type" value="Genomic_DNA"/>
</dbReference>
<keyword evidence="1" id="KW-0472">Membrane</keyword>
<protein>
    <submittedName>
        <fullName evidence="2">Uncharacterized protein</fullName>
    </submittedName>
</protein>
<evidence type="ECO:0000313" key="2">
    <source>
        <dbReference type="EMBL" id="KIL53008.1"/>
    </source>
</evidence>
<proteinExistence type="predicted"/>
<keyword evidence="1" id="KW-0812">Transmembrane</keyword>
<feature type="transmembrane region" description="Helical" evidence="1">
    <location>
        <begin position="24"/>
        <end position="44"/>
    </location>
</feature>
<keyword evidence="1" id="KW-1133">Transmembrane helix</keyword>
<comment type="caution">
    <text evidence="2">The sequence shown here is derived from an EMBL/GenBank/DDBJ whole genome shotgun (WGS) entry which is preliminary data.</text>
</comment>
<dbReference type="AlphaFoldDB" id="A0A0C2WAF5"/>
<gene>
    <name evidence="2" type="ORF">KR50_03370</name>
</gene>
<reference evidence="2 3" key="1">
    <citation type="submission" date="2015-01" db="EMBL/GenBank/DDBJ databases">
        <title>Jeotgalibacillus campisalis genome sequencing.</title>
        <authorList>
            <person name="Goh K.M."/>
            <person name="Chan K.-G."/>
            <person name="Yaakop A.S."/>
            <person name="Ee R."/>
            <person name="Gan H.M."/>
            <person name="Chan C.S."/>
        </authorList>
    </citation>
    <scope>NUCLEOTIDE SEQUENCE [LARGE SCALE GENOMIC DNA]</scope>
    <source>
        <strain evidence="2 3">SF-57</strain>
    </source>
</reference>
<dbReference type="Proteomes" id="UP000031972">
    <property type="component" value="Unassembled WGS sequence"/>
</dbReference>
<sequence length="49" mass="5414">MFVVAAFSFLMLYQTNYIAEEFIARSLPLAILTGLIGIAAAIVYRSSEK</sequence>
<accession>A0A0C2WAF5</accession>
<organism evidence="2 3">
    <name type="scientific">Jeotgalibacillus campisalis</name>
    <dbReference type="NCBI Taxonomy" id="220754"/>
    <lineage>
        <taxon>Bacteria</taxon>
        <taxon>Bacillati</taxon>
        <taxon>Bacillota</taxon>
        <taxon>Bacilli</taxon>
        <taxon>Bacillales</taxon>
        <taxon>Caryophanaceae</taxon>
        <taxon>Jeotgalibacillus</taxon>
    </lineage>
</organism>
<evidence type="ECO:0000313" key="3">
    <source>
        <dbReference type="Proteomes" id="UP000031972"/>
    </source>
</evidence>
<name>A0A0C2WAF5_9BACL</name>